<sequence length="158" mass="17892">MISERFGSLPNVIKIITPVVTLLCMLSLGLAHYQPAGTEFIWFVALFSLIFELIIVAFFALEIEDLIVPKKLCTWPLVECFLSLLFSILFFICMWLCVNGSEYGSTTAFSIAGFFCMTNFILYAFDFALFLRIHISLTRLYETSVHEAALNRTSYGAP</sequence>
<reference evidence="9" key="1">
    <citation type="submission" date="2016-11" db="UniProtKB">
        <authorList>
            <consortium name="WormBaseParasite"/>
        </authorList>
    </citation>
    <scope>IDENTIFICATION</scope>
</reference>
<evidence type="ECO:0000313" key="8">
    <source>
        <dbReference type="Proteomes" id="UP000095287"/>
    </source>
</evidence>
<dbReference type="WBParaSite" id="L893_g6785.t1">
    <property type="protein sequence ID" value="L893_g6785.t1"/>
    <property type="gene ID" value="L893_g6785"/>
</dbReference>
<evidence type="ECO:0000259" key="7">
    <source>
        <dbReference type="PROSITE" id="PS51225"/>
    </source>
</evidence>
<keyword evidence="8" id="KW-1185">Reference proteome</keyword>
<evidence type="ECO:0000256" key="5">
    <source>
        <dbReference type="PROSITE-ProRule" id="PRU00581"/>
    </source>
</evidence>
<keyword evidence="4 5" id="KW-0472">Membrane</keyword>
<dbReference type="Proteomes" id="UP000095287">
    <property type="component" value="Unplaced"/>
</dbReference>
<evidence type="ECO:0000256" key="6">
    <source>
        <dbReference type="SAM" id="Phobius"/>
    </source>
</evidence>
<dbReference type="InterPro" id="IPR008253">
    <property type="entry name" value="Marvel"/>
</dbReference>
<proteinExistence type="predicted"/>
<feature type="transmembrane region" description="Helical" evidence="6">
    <location>
        <begin position="12"/>
        <end position="34"/>
    </location>
</feature>
<evidence type="ECO:0000313" key="9">
    <source>
        <dbReference type="WBParaSite" id="L893_g6785.t1"/>
    </source>
</evidence>
<protein>
    <submittedName>
        <fullName evidence="9">MARVEL domain-containing protein</fullName>
    </submittedName>
</protein>
<evidence type="ECO:0000256" key="4">
    <source>
        <dbReference type="ARBA" id="ARBA00023136"/>
    </source>
</evidence>
<name>A0A1I8ALC3_9BILA</name>
<feature type="transmembrane region" description="Helical" evidence="6">
    <location>
        <begin position="73"/>
        <end position="97"/>
    </location>
</feature>
<accession>A0A1I8ALC3</accession>
<organism evidence="8 9">
    <name type="scientific">Steinernema glaseri</name>
    <dbReference type="NCBI Taxonomy" id="37863"/>
    <lineage>
        <taxon>Eukaryota</taxon>
        <taxon>Metazoa</taxon>
        <taxon>Ecdysozoa</taxon>
        <taxon>Nematoda</taxon>
        <taxon>Chromadorea</taxon>
        <taxon>Rhabditida</taxon>
        <taxon>Tylenchina</taxon>
        <taxon>Panagrolaimomorpha</taxon>
        <taxon>Strongyloidoidea</taxon>
        <taxon>Steinernematidae</taxon>
        <taxon>Steinernema</taxon>
    </lineage>
</organism>
<dbReference type="GO" id="GO:0016020">
    <property type="term" value="C:membrane"/>
    <property type="evidence" value="ECO:0007669"/>
    <property type="project" value="UniProtKB-SubCell"/>
</dbReference>
<feature type="domain" description="MARVEL" evidence="7">
    <location>
        <begin position="5"/>
        <end position="135"/>
    </location>
</feature>
<keyword evidence="2 5" id="KW-0812">Transmembrane</keyword>
<feature type="transmembrane region" description="Helical" evidence="6">
    <location>
        <begin position="40"/>
        <end position="61"/>
    </location>
</feature>
<feature type="transmembrane region" description="Helical" evidence="6">
    <location>
        <begin position="109"/>
        <end position="131"/>
    </location>
</feature>
<dbReference type="AlphaFoldDB" id="A0A1I8ALC3"/>
<keyword evidence="3 6" id="KW-1133">Transmembrane helix</keyword>
<evidence type="ECO:0000256" key="2">
    <source>
        <dbReference type="ARBA" id="ARBA00022692"/>
    </source>
</evidence>
<evidence type="ECO:0000256" key="3">
    <source>
        <dbReference type="ARBA" id="ARBA00022989"/>
    </source>
</evidence>
<evidence type="ECO:0000256" key="1">
    <source>
        <dbReference type="ARBA" id="ARBA00004141"/>
    </source>
</evidence>
<comment type="subcellular location">
    <subcellularLocation>
        <location evidence="1">Membrane</location>
        <topology evidence="1">Multi-pass membrane protein</topology>
    </subcellularLocation>
</comment>
<dbReference type="PROSITE" id="PS51225">
    <property type="entry name" value="MARVEL"/>
    <property type="match status" value="1"/>
</dbReference>